<dbReference type="Proteomes" id="UP001501787">
    <property type="component" value="Unassembled WGS sequence"/>
</dbReference>
<dbReference type="Gene3D" id="3.40.640.10">
    <property type="entry name" value="Type I PLP-dependent aspartate aminotransferase-like (Major domain)"/>
    <property type="match status" value="1"/>
</dbReference>
<keyword evidence="7" id="KW-1185">Reference proteome</keyword>
<protein>
    <submittedName>
        <fullName evidence="6">Valine--pyruvate transaminase</fullName>
    </submittedName>
</protein>
<organism evidence="6 7">
    <name type="scientific">Psychrobacter aestuarii</name>
    <dbReference type="NCBI Taxonomy" id="556327"/>
    <lineage>
        <taxon>Bacteria</taxon>
        <taxon>Pseudomonadati</taxon>
        <taxon>Pseudomonadota</taxon>
        <taxon>Gammaproteobacteria</taxon>
        <taxon>Moraxellales</taxon>
        <taxon>Moraxellaceae</taxon>
        <taxon>Psychrobacter</taxon>
    </lineage>
</organism>
<reference evidence="7" key="1">
    <citation type="journal article" date="2019" name="Int. J. Syst. Evol. Microbiol.">
        <title>The Global Catalogue of Microorganisms (GCM) 10K type strain sequencing project: providing services to taxonomists for standard genome sequencing and annotation.</title>
        <authorList>
            <consortium name="The Broad Institute Genomics Platform"/>
            <consortium name="The Broad Institute Genome Sequencing Center for Infectious Disease"/>
            <person name="Wu L."/>
            <person name="Ma J."/>
        </authorList>
    </citation>
    <scope>NUCLEOTIDE SEQUENCE [LARGE SCALE GENOMIC DNA]</scope>
    <source>
        <strain evidence="7">JCM 16343</strain>
    </source>
</reference>
<dbReference type="RefSeq" id="WP_201504447.1">
    <property type="nucleotide sequence ID" value="NZ_BAAAFR010000008.1"/>
</dbReference>
<keyword evidence="3" id="KW-0808">Transferase</keyword>
<dbReference type="EMBL" id="BAAAFR010000008">
    <property type="protein sequence ID" value="GAA0324604.1"/>
    <property type="molecule type" value="Genomic_DNA"/>
</dbReference>
<dbReference type="PANTHER" id="PTHR42790">
    <property type="entry name" value="AMINOTRANSFERASE"/>
    <property type="match status" value="1"/>
</dbReference>
<proteinExistence type="predicted"/>
<evidence type="ECO:0000313" key="6">
    <source>
        <dbReference type="EMBL" id="GAA0324604.1"/>
    </source>
</evidence>
<accession>A0ABP3FTY3</accession>
<evidence type="ECO:0000256" key="1">
    <source>
        <dbReference type="ARBA" id="ARBA00001933"/>
    </source>
</evidence>
<dbReference type="SUPFAM" id="SSF53383">
    <property type="entry name" value="PLP-dependent transferases"/>
    <property type="match status" value="1"/>
</dbReference>
<dbReference type="NCBIfam" id="NF006964">
    <property type="entry name" value="PRK09440.1-2"/>
    <property type="match status" value="1"/>
</dbReference>
<dbReference type="InterPro" id="IPR015421">
    <property type="entry name" value="PyrdxlP-dep_Trfase_major"/>
</dbReference>
<comment type="caution">
    <text evidence="6">The sequence shown here is derived from an EMBL/GenBank/DDBJ whole genome shotgun (WGS) entry which is preliminary data.</text>
</comment>
<evidence type="ECO:0000256" key="4">
    <source>
        <dbReference type="ARBA" id="ARBA00022898"/>
    </source>
</evidence>
<comment type="cofactor">
    <cofactor evidence="1">
        <name>pyridoxal 5'-phosphate</name>
        <dbReference type="ChEBI" id="CHEBI:597326"/>
    </cofactor>
</comment>
<dbReference type="NCBIfam" id="NF006967">
    <property type="entry name" value="PRK09440.1-5"/>
    <property type="match status" value="1"/>
</dbReference>
<evidence type="ECO:0000259" key="5">
    <source>
        <dbReference type="Pfam" id="PF00155"/>
    </source>
</evidence>
<sequence>MNFSKFGQQFTEQTGISQLMDDLGDALKSDQPVNMLGGGNPARIEAINEVFLRTYQALGDDGADGNGLASTALSSMSNYSNPQGDAGFIDALVGFFNRHYDWQLTRENIALTNGSQNAFFYLFNLFGGEFVQDGETVHKSILLPLAPEYIGYSDVHVDGQHFLSVPPHIEDVTHEGETGFFKYRVDFEALENLPALKEGRIGAICCSRPTNPTGNVLTDDEMAHLSELAARYEVPLIIDNAYGMPFPNIIYSDVTLNWNDNTILCFSLSKIGLPGVRTGIIVAAPKVIETISAMNAVVNLSPTRFGAAIATPLVKDDTIKDLSDNEIKPFYKNQARLAVANLKAELGDYPLVIHKPEGAIFLWLWFKDLPITTLELYQRLKANGTLIVPSEYFFPGIDVSDFQHAHECIRMSIAADEATLIAGIKGIGEVVRAVYDDAAK</sequence>
<dbReference type="CDD" id="cd00609">
    <property type="entry name" value="AAT_like"/>
    <property type="match status" value="1"/>
</dbReference>
<dbReference type="Pfam" id="PF00155">
    <property type="entry name" value="Aminotran_1_2"/>
    <property type="match status" value="1"/>
</dbReference>
<keyword evidence="4" id="KW-0663">Pyridoxal phosphate</keyword>
<dbReference type="InterPro" id="IPR004839">
    <property type="entry name" value="Aminotransferase_I/II_large"/>
</dbReference>
<dbReference type="NCBIfam" id="NF006965">
    <property type="entry name" value="PRK09440.1-3"/>
    <property type="match status" value="1"/>
</dbReference>
<gene>
    <name evidence="6" type="ORF">GCM10009129_23010</name>
</gene>
<feature type="domain" description="Aminotransferase class I/classII large" evidence="5">
    <location>
        <begin position="183"/>
        <end position="418"/>
    </location>
</feature>
<evidence type="ECO:0000313" key="7">
    <source>
        <dbReference type="Proteomes" id="UP001501787"/>
    </source>
</evidence>
<dbReference type="InterPro" id="IPR050859">
    <property type="entry name" value="Class-I_PLP-dep_aminotransf"/>
</dbReference>
<keyword evidence="2" id="KW-0032">Aminotransferase</keyword>
<dbReference type="InterPro" id="IPR015424">
    <property type="entry name" value="PyrdxlP-dep_Trfase"/>
</dbReference>
<evidence type="ECO:0000256" key="3">
    <source>
        <dbReference type="ARBA" id="ARBA00022679"/>
    </source>
</evidence>
<dbReference type="PANTHER" id="PTHR42790:SF4">
    <property type="entry name" value="VALINE--PYRUVATE AMINOTRANSFERASE"/>
    <property type="match status" value="1"/>
</dbReference>
<name>A0ABP3FTY3_9GAMM</name>
<evidence type="ECO:0000256" key="2">
    <source>
        <dbReference type="ARBA" id="ARBA00022576"/>
    </source>
</evidence>